<organism evidence="3 4">
    <name type="scientific">Immersiella caudata</name>
    <dbReference type="NCBI Taxonomy" id="314043"/>
    <lineage>
        <taxon>Eukaryota</taxon>
        <taxon>Fungi</taxon>
        <taxon>Dikarya</taxon>
        <taxon>Ascomycota</taxon>
        <taxon>Pezizomycotina</taxon>
        <taxon>Sordariomycetes</taxon>
        <taxon>Sordariomycetidae</taxon>
        <taxon>Sordariales</taxon>
        <taxon>Lasiosphaeriaceae</taxon>
        <taxon>Immersiella</taxon>
    </lineage>
</organism>
<dbReference type="Gene3D" id="3.30.420.10">
    <property type="entry name" value="Ribonuclease H-like superfamily/Ribonuclease H"/>
    <property type="match status" value="1"/>
</dbReference>
<proteinExistence type="predicted"/>
<dbReference type="AlphaFoldDB" id="A0AA39WYY6"/>
<keyword evidence="4" id="KW-1185">Reference proteome</keyword>
<name>A0AA39WYY6_9PEZI</name>
<protein>
    <submittedName>
        <fullName evidence="3">Ribonuclease H-like domain-containing protein</fullName>
    </submittedName>
</protein>
<dbReference type="GO" id="GO:0004523">
    <property type="term" value="F:RNA-DNA hybrid ribonuclease activity"/>
    <property type="evidence" value="ECO:0007669"/>
    <property type="project" value="InterPro"/>
</dbReference>
<evidence type="ECO:0000256" key="1">
    <source>
        <dbReference type="SAM" id="MobiDB-lite"/>
    </source>
</evidence>
<feature type="domain" description="RNase H type-1" evidence="2">
    <location>
        <begin position="109"/>
        <end position="227"/>
    </location>
</feature>
<accession>A0AA39WYY6</accession>
<dbReference type="InterPro" id="IPR036397">
    <property type="entry name" value="RNaseH_sf"/>
</dbReference>
<evidence type="ECO:0000259" key="2">
    <source>
        <dbReference type="PROSITE" id="PS50879"/>
    </source>
</evidence>
<sequence>MPCGLYLASDDDEAPCEFLDGRLFGFEDDSDLNDEEGDDEDDNRNETPRIVVAPRIDKDEYHRRNTVRRGTGLVFPANFIPPATAVTPSELFTGRMRHMMLTSYTLPNDPHTGLIRADGAIQTSNRAELRATIAALRFRVWSGEGLRTLVLATDSEYVVEGATNWAINWVWNDWMKLGGGAVNHKDLWQALPGEAEWHKDRGMAIQFWKIPKERNTVADAAANEAAAKEEAGRDWTDMMGINT</sequence>
<evidence type="ECO:0000313" key="4">
    <source>
        <dbReference type="Proteomes" id="UP001175000"/>
    </source>
</evidence>
<dbReference type="Proteomes" id="UP001175000">
    <property type="component" value="Unassembled WGS sequence"/>
</dbReference>
<dbReference type="PROSITE" id="PS50879">
    <property type="entry name" value="RNASE_H_1"/>
    <property type="match status" value="1"/>
</dbReference>
<feature type="compositionally biased region" description="Acidic residues" evidence="1">
    <location>
        <begin position="27"/>
        <end position="43"/>
    </location>
</feature>
<comment type="caution">
    <text evidence="3">The sequence shown here is derived from an EMBL/GenBank/DDBJ whole genome shotgun (WGS) entry which is preliminary data.</text>
</comment>
<dbReference type="GO" id="GO:0003676">
    <property type="term" value="F:nucleic acid binding"/>
    <property type="evidence" value="ECO:0007669"/>
    <property type="project" value="InterPro"/>
</dbReference>
<dbReference type="InterPro" id="IPR012337">
    <property type="entry name" value="RNaseH-like_sf"/>
</dbReference>
<evidence type="ECO:0000313" key="3">
    <source>
        <dbReference type="EMBL" id="KAK0624101.1"/>
    </source>
</evidence>
<dbReference type="InterPro" id="IPR002156">
    <property type="entry name" value="RNaseH_domain"/>
</dbReference>
<dbReference type="EMBL" id="JAULSU010000003">
    <property type="protein sequence ID" value="KAK0624101.1"/>
    <property type="molecule type" value="Genomic_DNA"/>
</dbReference>
<gene>
    <name evidence="3" type="ORF">B0T14DRAFT_583245</name>
</gene>
<dbReference type="Pfam" id="PF00075">
    <property type="entry name" value="RNase_H"/>
    <property type="match status" value="1"/>
</dbReference>
<reference evidence="3" key="1">
    <citation type="submission" date="2023-06" db="EMBL/GenBank/DDBJ databases">
        <title>Genome-scale phylogeny and comparative genomics of the fungal order Sordariales.</title>
        <authorList>
            <consortium name="Lawrence Berkeley National Laboratory"/>
            <person name="Hensen N."/>
            <person name="Bonometti L."/>
            <person name="Westerberg I."/>
            <person name="Brannstrom I.O."/>
            <person name="Guillou S."/>
            <person name="Cros-Aarteil S."/>
            <person name="Calhoun S."/>
            <person name="Haridas S."/>
            <person name="Kuo A."/>
            <person name="Mondo S."/>
            <person name="Pangilinan J."/>
            <person name="Riley R."/>
            <person name="Labutti K."/>
            <person name="Andreopoulos B."/>
            <person name="Lipzen A."/>
            <person name="Chen C."/>
            <person name="Yanf M."/>
            <person name="Daum C."/>
            <person name="Ng V."/>
            <person name="Clum A."/>
            <person name="Steindorff A."/>
            <person name="Ohm R."/>
            <person name="Martin F."/>
            <person name="Silar P."/>
            <person name="Natvig D."/>
            <person name="Lalanne C."/>
            <person name="Gautier V."/>
            <person name="Ament-Velasquez S.L."/>
            <person name="Kruys A."/>
            <person name="Hutchinson M.I."/>
            <person name="Powell A.J."/>
            <person name="Barry K."/>
            <person name="Miller A.N."/>
            <person name="Grigoriev I.V."/>
            <person name="Debuchy R."/>
            <person name="Gladieux P."/>
            <person name="Thoren M.H."/>
            <person name="Johannesson H."/>
        </authorList>
    </citation>
    <scope>NUCLEOTIDE SEQUENCE</scope>
    <source>
        <strain evidence="3">CBS 606.72</strain>
    </source>
</reference>
<dbReference type="SUPFAM" id="SSF53098">
    <property type="entry name" value="Ribonuclease H-like"/>
    <property type="match status" value="1"/>
</dbReference>
<feature type="region of interest" description="Disordered" evidence="1">
    <location>
        <begin position="27"/>
        <end position="48"/>
    </location>
</feature>